<dbReference type="AlphaFoldDB" id="A0AAE4NWW1"/>
<reference evidence="2 3" key="1">
    <citation type="submission" date="2023-08" db="EMBL/GenBank/DDBJ databases">
        <title>Draft genome sequence of Thermococcus waiotapuensis WT1T, a thermophilic sulphur-dependent archaeon from order Thermococcales.</title>
        <authorList>
            <person name="Manners S.H."/>
            <person name="Carere C.R."/>
            <person name="Dhami M.K."/>
            <person name="Dobson R.C.J."/>
            <person name="Stott M.B."/>
        </authorList>
    </citation>
    <scope>NUCLEOTIDE SEQUENCE [LARGE SCALE GENOMIC DNA]</scope>
    <source>
        <strain evidence="2 3">WT1</strain>
    </source>
</reference>
<feature type="region of interest" description="Disordered" evidence="1">
    <location>
        <begin position="59"/>
        <end position="88"/>
    </location>
</feature>
<accession>A0AAE4NWW1</accession>
<dbReference type="RefSeq" id="WP_315343238.1">
    <property type="nucleotide sequence ID" value="NZ_JAVDZE010000006.1"/>
</dbReference>
<protein>
    <submittedName>
        <fullName evidence="2">OB-fold nucleic acid binding domain-containing protein</fullName>
    </submittedName>
</protein>
<dbReference type="Gene3D" id="2.40.50.140">
    <property type="entry name" value="Nucleic acid-binding proteins"/>
    <property type="match status" value="1"/>
</dbReference>
<keyword evidence="3" id="KW-1185">Reference proteome</keyword>
<evidence type="ECO:0000313" key="3">
    <source>
        <dbReference type="Proteomes" id="UP001245683"/>
    </source>
</evidence>
<dbReference type="CDD" id="cd03524">
    <property type="entry name" value="RPA2_OBF_family"/>
    <property type="match status" value="1"/>
</dbReference>
<dbReference type="Proteomes" id="UP001245683">
    <property type="component" value="Unassembled WGS sequence"/>
</dbReference>
<organism evidence="2 3">
    <name type="scientific">Thermococcus waiotapuensis</name>
    <dbReference type="NCBI Taxonomy" id="90909"/>
    <lineage>
        <taxon>Archaea</taxon>
        <taxon>Methanobacteriati</taxon>
        <taxon>Methanobacteriota</taxon>
        <taxon>Thermococci</taxon>
        <taxon>Thermococcales</taxon>
        <taxon>Thermococcaceae</taxon>
        <taxon>Thermococcus</taxon>
    </lineage>
</organism>
<sequence length="269" mass="28887">MVFIPSSAISELDNTTRDSLKKGLGVRMGGYVEEYQGTLEVVPYTGKAILAHGEPLPIQTTTTTTTSTPSYRTTTTMTTTTSRTTTTTTTTTTVRRVTLADLASASGNVTLEVTWVKLYYVNSTYVMLVKDSSGEANLTVSNKIIPNPFEAGTGSLLRITYDATNKRIVSISVVNAVPARKVSTGSVTLDMKGVTVIVEGTVVDVYTGSTYVKLTVDDGSGKLVVFIPKSVAGDMTFEKGQTVRVGGYVDEYKGTVEVIPYTRNVIEVR</sequence>
<evidence type="ECO:0000313" key="2">
    <source>
        <dbReference type="EMBL" id="MDV3104704.1"/>
    </source>
</evidence>
<dbReference type="InterPro" id="IPR012340">
    <property type="entry name" value="NA-bd_OB-fold"/>
</dbReference>
<dbReference type="EMBL" id="JAVDZE010000006">
    <property type="protein sequence ID" value="MDV3104704.1"/>
    <property type="molecule type" value="Genomic_DNA"/>
</dbReference>
<comment type="caution">
    <text evidence="2">The sequence shown here is derived from an EMBL/GenBank/DDBJ whole genome shotgun (WGS) entry which is preliminary data.</text>
</comment>
<gene>
    <name evidence="2" type="ORF">RBI02_09195</name>
</gene>
<proteinExistence type="predicted"/>
<dbReference type="SUPFAM" id="SSF50249">
    <property type="entry name" value="Nucleic acid-binding proteins"/>
    <property type="match status" value="1"/>
</dbReference>
<name>A0AAE4NWW1_9EURY</name>
<evidence type="ECO:0000256" key="1">
    <source>
        <dbReference type="SAM" id="MobiDB-lite"/>
    </source>
</evidence>
<feature type="compositionally biased region" description="Low complexity" evidence="1">
    <location>
        <begin position="60"/>
        <end position="88"/>
    </location>
</feature>